<dbReference type="SUPFAM" id="SSF48726">
    <property type="entry name" value="Immunoglobulin"/>
    <property type="match status" value="1"/>
</dbReference>
<evidence type="ECO:0000313" key="2">
    <source>
        <dbReference type="Proteomes" id="UP000236737"/>
    </source>
</evidence>
<dbReference type="OrthoDB" id="1652165at2"/>
<dbReference type="InterPro" id="IPR013783">
    <property type="entry name" value="Ig-like_fold"/>
</dbReference>
<dbReference type="Proteomes" id="UP000236737">
    <property type="component" value="Unassembled WGS sequence"/>
</dbReference>
<keyword evidence="2" id="KW-1185">Reference proteome</keyword>
<dbReference type="Gene3D" id="2.60.40.10">
    <property type="entry name" value="Immunoglobulins"/>
    <property type="match status" value="1"/>
</dbReference>
<dbReference type="AlphaFoldDB" id="A0A1H5SI76"/>
<gene>
    <name evidence="1" type="ORF">SAMN04488130_101296</name>
</gene>
<protein>
    <recommendedName>
        <fullName evidence="3">Ig-like domain-containing protein</fullName>
    </recommendedName>
</protein>
<organism evidence="1 2">
    <name type="scientific">Flavobacterium urumqiense</name>
    <dbReference type="NCBI Taxonomy" id="935224"/>
    <lineage>
        <taxon>Bacteria</taxon>
        <taxon>Pseudomonadati</taxon>
        <taxon>Bacteroidota</taxon>
        <taxon>Flavobacteriia</taxon>
        <taxon>Flavobacteriales</taxon>
        <taxon>Flavobacteriaceae</taxon>
        <taxon>Flavobacterium</taxon>
    </lineage>
</organism>
<dbReference type="NCBIfam" id="NF033708">
    <property type="entry name" value="T9SS_Cterm_ChiA"/>
    <property type="match status" value="1"/>
</dbReference>
<proteinExistence type="predicted"/>
<dbReference type="InterPro" id="IPR036179">
    <property type="entry name" value="Ig-like_dom_sf"/>
</dbReference>
<dbReference type="EMBL" id="FNVP01000001">
    <property type="protein sequence ID" value="SEF50150.1"/>
    <property type="molecule type" value="Genomic_DNA"/>
</dbReference>
<evidence type="ECO:0008006" key="3">
    <source>
        <dbReference type="Google" id="ProtNLM"/>
    </source>
</evidence>
<accession>A0A1H5SI76</accession>
<dbReference type="RefSeq" id="WP_103998437.1">
    <property type="nucleotide sequence ID" value="NZ_FNVP01000001.1"/>
</dbReference>
<evidence type="ECO:0000313" key="1">
    <source>
        <dbReference type="EMBL" id="SEF50150.1"/>
    </source>
</evidence>
<sequence length="1148" mass="121840">MIKKILFTLIIVLIHTLGFGATKTYNGPSSGDWNTAANWSPVGIPSSADDIIILSGKTVTISFDAVAKSISLSGTLKINDGKLLTVGSNLVSGDFTVNAGGNFSMGSGSDLATLAVYGNYINNGITDFWKSDVVILGDLLSPATSTLQKQGNVVVGGNIIGDFNITGSAVGVIYAVNTNATVTITPTSIDQNVIPGTPVPPENTALLALVNSVIYGSDCPFTINGTTSVSACLGNTATFSSSIAGTSGSTPSYQWEVNMGSGWSDVLNNSVYSGVNTANITVNNITSGMNNYKFRVRITISGCTEKGNYGFLTVNPSPTITTQPVNQLDCEGSIVTFKAVASGTGTLTYTWQRKRLSDASFSAIPSETNVTYPILGEIKLENVGSSLSPNGTQYQVVVSNGTCSITSNAAQLLVNEITNIISPSLTPFQSITDVALCYGSNYSYNVAISNPSNGPVSFQWKSQTLSGSWNNVVDGTHFSGSTTATLNIINGTPAESAKYRVDVVYSRTGGNCSVSSFSKIRLLTFLPQLLTPATVITQPTCLVPTGVINVTVQSATDMYSFDNGANYQASNVKSDLVTGTYKVIIKNIGNCISLVTNCVITGPVVSMWNGIAWSPSIPTSIDKIIFNGNYLSSGDLSGCSCQINSGAVVINSGHNLSLTNELTVSGGTLTFENNASLIQTNTGSAINTGSIIYKRNSTPIINDDYTYWSSPTNGTQSLLNFSPFTQGDKFFIFNNDWINVGTSSAFSPGIGYSIRAPEGISASAAAIVPFQFAGIPNNGTIAVQVTSQKDAAGFEEGIRLVGNPYPSAIDADAFIDANITGTGTINKTITGTLYFWTHNHTLSGNDYLATDYATYTKFGGTGTGSAISGTGNSNTPVKYIASGQGFFVEVDATGNVTFNNAMRGAANNANFYKTATLKTASPESHRVWLNLTNNSKNFSQALMGYSSMATNDYDPGVDGMSFDGDQHSIYSLIGKRILAIQAKGLPFDNTDTIPVGYVVNVAGNTSISIDHVDGIFDKQQSVYLEDLVLNIIHDIKIAPYNFSSQAGTFNDRFVLRFKNTGKTLGTNNFDKLSNTVFVSNKNKQIKLNSSIEMIDKVQIYDLLGRLIYQKMNVNTTEFLISNLVSNHQALLVKIILQNGQTVTKKIIY</sequence>
<reference evidence="2" key="1">
    <citation type="submission" date="2016-10" db="EMBL/GenBank/DDBJ databases">
        <authorList>
            <person name="Varghese N."/>
            <person name="Submissions S."/>
        </authorList>
    </citation>
    <scope>NUCLEOTIDE SEQUENCE [LARGE SCALE GENOMIC DNA]</scope>
    <source>
        <strain evidence="2">CGMCC 1.9230</strain>
    </source>
</reference>
<name>A0A1H5SI76_9FLAO</name>